<evidence type="ECO:0000313" key="9">
    <source>
        <dbReference type="Proteomes" id="UP000667349"/>
    </source>
</evidence>
<sequence>PLTRMDTTCEIIDEPQQSLVKRIYYSARDGMAIALQSCFSAECSQYLDLYLNLYLQKVLEDDGQRCTPLIVAARYGHNKVVRMLLDKFKPDLEQEGTVKFNGYVIEGATALWAAAGAGHLNVLKTLVKAGANVNHTTKTNSTPLRAACFNGRLDIVKYLINHQADINIPNMFNNTCLMIASYKGHLDIVNFLLDKAADPNKKAYCGATALHFAAECGHNTIVYELLKHGAQMTKNVSGMTPLITAAERTREEVVEYLVKRPEVTKEEKIDAYELLGASYANDKDNYSLNMAYTYLWKAMQLRYSDTENIIHKQLGSTVKAYENWKECETIESLESIKFNPNAIHMESLAIRERILGLHNPELPHPIVFRGAIFADNARFDRCIDLWLHALKLRQLNDISVVTDLLRFAQVFSQMIHVGVDLDISQVINVLEASVTELNRNKVKIQNPDSKDDIDQCVEEMESNITTTLYILTILTKLMTLNGNSDESDLTQAHHLVHKLCALKVCLKDGQTLLHLAVNAETPVDDFHTNDVCKFPCAATARLLIRCGADINAMDNERNTPLHVIVGYSKAISDFATLHSIIIDLIEAGAHMDTVNNRGHTPYDAVTTGVAKIILRTRTKLSLTCMAAKAIKTYDLPYRGNVPRSLESFIELHGPGLNQS</sequence>
<dbReference type="InterPro" id="IPR036770">
    <property type="entry name" value="Ankyrin_rpt-contain_sf"/>
</dbReference>
<evidence type="ECO:0000256" key="2">
    <source>
        <dbReference type="ARBA" id="ARBA00022737"/>
    </source>
</evidence>
<feature type="repeat" description="ANK" evidence="7">
    <location>
        <begin position="205"/>
        <end position="237"/>
    </location>
</feature>
<dbReference type="GO" id="GO:0003006">
    <property type="term" value="P:developmental process involved in reproduction"/>
    <property type="evidence" value="ECO:0007669"/>
    <property type="project" value="UniProtKB-ARBA"/>
</dbReference>
<comment type="pathway">
    <text evidence="1">Protein modification; protein ubiquitination.</text>
</comment>
<dbReference type="GO" id="GO:0005737">
    <property type="term" value="C:cytoplasm"/>
    <property type="evidence" value="ECO:0007669"/>
    <property type="project" value="UniProtKB-SubCell"/>
</dbReference>
<name>A0A836JDT7_9HYME</name>
<dbReference type="FunFam" id="1.25.40.20:FF:000264">
    <property type="entry name" value="Fem-1 homolog B"/>
    <property type="match status" value="1"/>
</dbReference>
<reference evidence="8" key="1">
    <citation type="submission" date="2020-02" db="EMBL/GenBank/DDBJ databases">
        <title>Relaxed selection underlies rapid genomic changes in the transitions from sociality to social parasitism in ants.</title>
        <authorList>
            <person name="Bi X."/>
        </authorList>
    </citation>
    <scope>NUCLEOTIDE SEQUENCE</scope>
    <source>
        <strain evidence="8">BGI-DK2013a</strain>
        <tissue evidence="8">Whole body</tissue>
    </source>
</reference>
<dbReference type="Gene3D" id="1.25.40.20">
    <property type="entry name" value="Ankyrin repeat-containing domain"/>
    <property type="match status" value="3"/>
</dbReference>
<feature type="repeat" description="ANK" evidence="7">
    <location>
        <begin position="508"/>
        <end position="555"/>
    </location>
</feature>
<feature type="non-terminal residue" evidence="8">
    <location>
        <position position="659"/>
    </location>
</feature>
<evidence type="ECO:0000256" key="6">
    <source>
        <dbReference type="ARBA" id="ARBA00072197"/>
    </source>
</evidence>
<proteinExistence type="inferred from homology"/>
<keyword evidence="4 7" id="KW-0040">ANK repeat</keyword>
<dbReference type="InterPro" id="IPR002110">
    <property type="entry name" value="Ankyrin_rpt"/>
</dbReference>
<dbReference type="SUPFAM" id="SSF48403">
    <property type="entry name" value="Ankyrin repeat"/>
    <property type="match status" value="1"/>
</dbReference>
<dbReference type="Pfam" id="PF00023">
    <property type="entry name" value="Ank"/>
    <property type="match status" value="3"/>
</dbReference>
<evidence type="ECO:0000256" key="4">
    <source>
        <dbReference type="ARBA" id="ARBA00023043"/>
    </source>
</evidence>
<evidence type="ECO:0000256" key="5">
    <source>
        <dbReference type="ARBA" id="ARBA00038500"/>
    </source>
</evidence>
<dbReference type="Pfam" id="PF12796">
    <property type="entry name" value="Ank_2"/>
    <property type="match status" value="1"/>
</dbReference>
<comment type="similarity">
    <text evidence="5">Belongs to the fem-1 family.</text>
</comment>
<feature type="repeat" description="ANK" evidence="7">
    <location>
        <begin position="106"/>
        <end position="138"/>
    </location>
</feature>
<dbReference type="PRINTS" id="PR01415">
    <property type="entry name" value="ANKYRIN"/>
</dbReference>
<dbReference type="Proteomes" id="UP000667349">
    <property type="component" value="Unassembled WGS sequence"/>
</dbReference>
<keyword evidence="9" id="KW-1185">Reference proteome</keyword>
<keyword evidence="3" id="KW-0833">Ubl conjugation pathway</keyword>
<dbReference type="PROSITE" id="PS50088">
    <property type="entry name" value="ANK_REPEAT"/>
    <property type="match status" value="5"/>
</dbReference>
<evidence type="ECO:0000256" key="7">
    <source>
        <dbReference type="PROSITE-ProRule" id="PRU00023"/>
    </source>
</evidence>
<protein>
    <recommendedName>
        <fullName evidence="6">Protein fem-1 homolog B</fullName>
    </recommendedName>
</protein>
<feature type="non-terminal residue" evidence="8">
    <location>
        <position position="1"/>
    </location>
</feature>
<dbReference type="EMBL" id="JAANHZ010000770">
    <property type="protein sequence ID" value="KAG5307144.1"/>
    <property type="molecule type" value="Genomic_DNA"/>
</dbReference>
<dbReference type="GO" id="GO:0043161">
    <property type="term" value="P:proteasome-mediated ubiquitin-dependent protein catabolic process"/>
    <property type="evidence" value="ECO:0007669"/>
    <property type="project" value="UniProtKB-ARBA"/>
</dbReference>
<gene>
    <name evidence="8" type="primary">Fem1b</name>
    <name evidence="8" type="ORF">G6Z75_0003296</name>
</gene>
<evidence type="ECO:0000256" key="1">
    <source>
        <dbReference type="ARBA" id="ARBA00004906"/>
    </source>
</evidence>
<organism evidence="8 9">
    <name type="scientific">Acromyrmex insinuator</name>
    <dbReference type="NCBI Taxonomy" id="230686"/>
    <lineage>
        <taxon>Eukaryota</taxon>
        <taxon>Metazoa</taxon>
        <taxon>Ecdysozoa</taxon>
        <taxon>Arthropoda</taxon>
        <taxon>Hexapoda</taxon>
        <taxon>Insecta</taxon>
        <taxon>Pterygota</taxon>
        <taxon>Neoptera</taxon>
        <taxon>Endopterygota</taxon>
        <taxon>Hymenoptera</taxon>
        <taxon>Apocrita</taxon>
        <taxon>Aculeata</taxon>
        <taxon>Formicoidea</taxon>
        <taxon>Formicidae</taxon>
        <taxon>Myrmicinae</taxon>
        <taxon>Acromyrmex</taxon>
    </lineage>
</organism>
<dbReference type="AlphaFoldDB" id="A0A836JDT7"/>
<accession>A0A836JDT7</accession>
<dbReference type="SMART" id="SM00248">
    <property type="entry name" value="ANK"/>
    <property type="match status" value="8"/>
</dbReference>
<dbReference type="PANTHER" id="PTHR24173">
    <property type="entry name" value="ANKYRIN REPEAT CONTAINING"/>
    <property type="match status" value="1"/>
</dbReference>
<keyword evidence="2" id="KW-0677">Repeat</keyword>
<evidence type="ECO:0000256" key="3">
    <source>
        <dbReference type="ARBA" id="ARBA00022786"/>
    </source>
</evidence>
<feature type="repeat" description="ANK" evidence="7">
    <location>
        <begin position="139"/>
        <end position="171"/>
    </location>
</feature>
<feature type="repeat" description="ANK" evidence="7">
    <location>
        <begin position="172"/>
        <end position="204"/>
    </location>
</feature>
<evidence type="ECO:0000313" key="8">
    <source>
        <dbReference type="EMBL" id="KAG5307144.1"/>
    </source>
</evidence>
<dbReference type="PROSITE" id="PS50297">
    <property type="entry name" value="ANK_REP_REGION"/>
    <property type="match status" value="4"/>
</dbReference>
<comment type="caution">
    <text evidence="8">The sequence shown here is derived from an EMBL/GenBank/DDBJ whole genome shotgun (WGS) entry which is preliminary data.</text>
</comment>
<dbReference type="PANTHER" id="PTHR24173:SF78">
    <property type="entry name" value="PROTEIN FEM-1 HOMOLOG B"/>
    <property type="match status" value="1"/>
</dbReference>